<protein>
    <submittedName>
        <fullName evidence="2">Uncharacterized protein</fullName>
    </submittedName>
</protein>
<keyword evidence="1" id="KW-0472">Membrane</keyword>
<sequence>MELADIFRYVLLLIIGVLILNAYVKGQVSLRNLIISIILCAVVYFIVARPDKY</sequence>
<gene>
    <name evidence="2" type="ORF">AMQ74_00751</name>
</gene>
<name>A0A150J5V9_9EURY</name>
<proteinExistence type="predicted"/>
<accession>A0A150J5V9</accession>
<evidence type="ECO:0000313" key="3">
    <source>
        <dbReference type="Proteomes" id="UP000075578"/>
    </source>
</evidence>
<keyword evidence="1" id="KW-1133">Transmembrane helix</keyword>
<dbReference type="AlphaFoldDB" id="A0A150J5V9"/>
<feature type="transmembrane region" description="Helical" evidence="1">
    <location>
        <begin position="30"/>
        <end position="47"/>
    </location>
</feature>
<feature type="transmembrane region" description="Helical" evidence="1">
    <location>
        <begin position="6"/>
        <end position="23"/>
    </location>
</feature>
<evidence type="ECO:0000313" key="2">
    <source>
        <dbReference type="EMBL" id="KYC52364.1"/>
    </source>
</evidence>
<keyword evidence="1" id="KW-0812">Transmembrane</keyword>
<dbReference type="Proteomes" id="UP000075578">
    <property type="component" value="Unassembled WGS sequence"/>
</dbReference>
<comment type="caution">
    <text evidence="2">The sequence shown here is derived from an EMBL/GenBank/DDBJ whole genome shotgun (WGS) entry which is preliminary data.</text>
</comment>
<dbReference type="EMBL" id="LNGD01000033">
    <property type="protein sequence ID" value="KYC52364.1"/>
    <property type="molecule type" value="Genomic_DNA"/>
</dbReference>
<reference evidence="2 3" key="1">
    <citation type="journal article" date="2016" name="ISME J.">
        <title>Chasing the elusive Euryarchaeota class WSA2: genomes reveal a uniquely fastidious methyl-reducing methanogen.</title>
        <authorList>
            <person name="Nobu M.K."/>
            <person name="Narihiro T."/>
            <person name="Kuroda K."/>
            <person name="Mei R."/>
            <person name="Liu W.T."/>
        </authorList>
    </citation>
    <scope>NUCLEOTIDE SEQUENCE [LARGE SCALE GENOMIC DNA]</scope>
    <source>
        <strain evidence="2">U1lsi0528_Bin089</strain>
    </source>
</reference>
<evidence type="ECO:0000256" key="1">
    <source>
        <dbReference type="SAM" id="Phobius"/>
    </source>
</evidence>
<organism evidence="2 3">
    <name type="scientific">Candidatus Methanofastidiosum methylothiophilum</name>
    <dbReference type="NCBI Taxonomy" id="1705564"/>
    <lineage>
        <taxon>Archaea</taxon>
        <taxon>Methanobacteriati</taxon>
        <taxon>Methanobacteriota</taxon>
        <taxon>Stenosarchaea group</taxon>
        <taxon>Candidatus Methanofastidiosia</taxon>
        <taxon>Candidatus Methanofastidiosales</taxon>
        <taxon>Candidatus Methanofastidiosaceae</taxon>
        <taxon>Candidatus Methanofastidiosum</taxon>
    </lineage>
</organism>